<accession>Q1J1B8</accession>
<organism evidence="1 2">
    <name type="scientific">Deinococcus geothermalis (strain DSM 11300 / CIP 105573 / AG-3a)</name>
    <dbReference type="NCBI Taxonomy" id="319795"/>
    <lineage>
        <taxon>Bacteria</taxon>
        <taxon>Thermotogati</taxon>
        <taxon>Deinococcota</taxon>
        <taxon>Deinococci</taxon>
        <taxon>Deinococcales</taxon>
        <taxon>Deinococcaceae</taxon>
        <taxon>Deinococcus</taxon>
    </lineage>
</organism>
<dbReference type="KEGG" id="dge:Dgeo_0413"/>
<dbReference type="HOGENOM" id="CLU_2104975_0_0_0"/>
<dbReference type="AlphaFoldDB" id="Q1J1B8"/>
<dbReference type="STRING" id="319795.Dgeo_0413"/>
<reference evidence="1" key="1">
    <citation type="submission" date="2006-04" db="EMBL/GenBank/DDBJ databases">
        <title>Complete sequence of chromosome of Deinococcus geothermalis DSM 11300.</title>
        <authorList>
            <consortium name="US DOE Joint Genome Institute"/>
            <person name="Copeland A."/>
            <person name="Lucas S."/>
            <person name="Lapidus A."/>
            <person name="Barry K."/>
            <person name="Detter J.C."/>
            <person name="Glavina del Rio T."/>
            <person name="Hammon N."/>
            <person name="Israni S."/>
            <person name="Dalin E."/>
            <person name="Tice H."/>
            <person name="Pitluck S."/>
            <person name="Brettin T."/>
            <person name="Bruce D."/>
            <person name="Han C."/>
            <person name="Tapia R."/>
            <person name="Saunders E."/>
            <person name="Gilna P."/>
            <person name="Schmutz J."/>
            <person name="Larimer F."/>
            <person name="Land M."/>
            <person name="Hauser L."/>
            <person name="Kyrpides N."/>
            <person name="Kim E."/>
            <person name="Daly M.J."/>
            <person name="Fredrickson J.K."/>
            <person name="Makarova K.S."/>
            <person name="Gaidamakova E.K."/>
            <person name="Zhai M."/>
            <person name="Richardson P."/>
        </authorList>
    </citation>
    <scope>NUCLEOTIDE SEQUENCE</scope>
    <source>
        <strain evidence="1">DSM 11300</strain>
    </source>
</reference>
<dbReference type="Proteomes" id="UP000002431">
    <property type="component" value="Chromosome"/>
</dbReference>
<name>Q1J1B8_DEIGD</name>
<keyword evidence="2" id="KW-1185">Reference proteome</keyword>
<dbReference type="EMBL" id="CP000359">
    <property type="protein sequence ID" value="ABF44716.1"/>
    <property type="molecule type" value="Genomic_DNA"/>
</dbReference>
<proteinExistence type="predicted"/>
<sequence length="115" mass="12022">MGGTFAGFAVDGKVTPERVDVRLGGRVNGDDVHLILDGRRVTGRFSGRLQGKDVNLRLDGEQLTGRIGGAFEGKDVQLDCGDVPPELAALAAVCAYKVLEDDEAASASTVIHPSS</sequence>
<evidence type="ECO:0000313" key="1">
    <source>
        <dbReference type="EMBL" id="ABF44716.1"/>
    </source>
</evidence>
<protein>
    <submittedName>
        <fullName evidence="1">Uncharacterized protein</fullName>
    </submittedName>
</protein>
<gene>
    <name evidence="1" type="ordered locus">Dgeo_0413</name>
</gene>
<evidence type="ECO:0000313" key="2">
    <source>
        <dbReference type="Proteomes" id="UP000002431"/>
    </source>
</evidence>